<dbReference type="InterPro" id="IPR009926">
    <property type="entry name" value="T3SS_YcgR_PilZN"/>
</dbReference>
<protein>
    <submittedName>
        <fullName evidence="3">Pilus assembly protein PilZ</fullName>
    </submittedName>
</protein>
<sequence>MLNIGDTIILEIEDYSEEEKKRFKCRLVDRVKEFLFIDYPINEKTKRVGFFHDGTQFNASFIGKDQVVYLFQTELLARKKGNIPMLVLKDPGKENYIRIQRRQYVRVNVSIDVAAHPLKASFSPFVSVTADISGGGIAIILPKDQYLPVGKEVECWLSLHMQTGEIKYIKAACHVIRIISEKDSPREKACMQFVNINEGDRQTIIRYCFERQLYLRKKGLIE</sequence>
<dbReference type="InterPro" id="IPR009875">
    <property type="entry name" value="PilZ_domain"/>
</dbReference>
<dbReference type="Pfam" id="PF12945">
    <property type="entry name" value="PilZNR"/>
    <property type="match status" value="1"/>
</dbReference>
<name>A0A1S2LUN5_9BACI</name>
<comment type="caution">
    <text evidence="3">The sequence shown here is derived from an EMBL/GenBank/DDBJ whole genome shotgun (WGS) entry which is preliminary data.</text>
</comment>
<feature type="domain" description="PilZ" evidence="1">
    <location>
        <begin position="100"/>
        <end position="210"/>
    </location>
</feature>
<organism evidence="3 4">
    <name type="scientific">Anaerobacillus arseniciselenatis</name>
    <dbReference type="NCBI Taxonomy" id="85682"/>
    <lineage>
        <taxon>Bacteria</taxon>
        <taxon>Bacillati</taxon>
        <taxon>Bacillota</taxon>
        <taxon>Bacilli</taxon>
        <taxon>Bacillales</taxon>
        <taxon>Bacillaceae</taxon>
        <taxon>Anaerobacillus</taxon>
    </lineage>
</organism>
<keyword evidence="4" id="KW-1185">Reference proteome</keyword>
<dbReference type="Proteomes" id="UP000180098">
    <property type="component" value="Unassembled WGS sequence"/>
</dbReference>
<evidence type="ECO:0000313" key="3">
    <source>
        <dbReference type="EMBL" id="OIJ15873.1"/>
    </source>
</evidence>
<gene>
    <name evidence="3" type="ORF">BKP35_02465</name>
</gene>
<dbReference type="OrthoDB" id="1951449at2"/>
<dbReference type="EMBL" id="MLQQ01000001">
    <property type="protein sequence ID" value="OIJ15873.1"/>
    <property type="molecule type" value="Genomic_DNA"/>
</dbReference>
<dbReference type="RefSeq" id="WP_071311798.1">
    <property type="nucleotide sequence ID" value="NZ_MLQQ01000001.1"/>
</dbReference>
<accession>A0A1S2LUN5</accession>
<evidence type="ECO:0000313" key="4">
    <source>
        <dbReference type="Proteomes" id="UP000180098"/>
    </source>
</evidence>
<reference evidence="3 4" key="1">
    <citation type="submission" date="2016-10" db="EMBL/GenBank/DDBJ databases">
        <title>Draft genome sequences of four alkaliphilic bacteria belonging to the Anaerobacillus genus.</title>
        <authorList>
            <person name="Bassil N.M."/>
            <person name="Lloyd J.R."/>
        </authorList>
    </citation>
    <scope>NUCLEOTIDE SEQUENCE [LARGE SCALE GENOMIC DNA]</scope>
    <source>
        <strain evidence="3 4">DSM 15340</strain>
    </source>
</reference>
<dbReference type="GO" id="GO:0035438">
    <property type="term" value="F:cyclic-di-GMP binding"/>
    <property type="evidence" value="ECO:0007669"/>
    <property type="project" value="InterPro"/>
</dbReference>
<proteinExistence type="predicted"/>
<dbReference type="Pfam" id="PF07238">
    <property type="entry name" value="PilZ"/>
    <property type="match status" value="1"/>
</dbReference>
<evidence type="ECO:0000259" key="1">
    <source>
        <dbReference type="Pfam" id="PF07238"/>
    </source>
</evidence>
<feature type="domain" description="Type III secretion system flagellar brake protein YcgR PilZN" evidence="2">
    <location>
        <begin position="4"/>
        <end position="91"/>
    </location>
</feature>
<evidence type="ECO:0000259" key="2">
    <source>
        <dbReference type="Pfam" id="PF12945"/>
    </source>
</evidence>
<dbReference type="AlphaFoldDB" id="A0A1S2LUN5"/>
<dbReference type="Gene3D" id="2.40.10.220">
    <property type="entry name" value="predicted glycosyltransferase like domains"/>
    <property type="match status" value="1"/>
</dbReference>